<feature type="domain" description="ABC transporter" evidence="5">
    <location>
        <begin position="18"/>
        <end position="252"/>
    </location>
</feature>
<dbReference type="PIRSF" id="PIRSF039085">
    <property type="entry name" value="ABC_ATPase_HisP"/>
    <property type="match status" value="1"/>
</dbReference>
<dbReference type="GO" id="GO:0015424">
    <property type="term" value="F:ABC-type amino acid transporter activity"/>
    <property type="evidence" value="ECO:0007669"/>
    <property type="project" value="InterPro"/>
</dbReference>
<proteinExistence type="inferred from homology"/>
<dbReference type="InterPro" id="IPR003439">
    <property type="entry name" value="ABC_transporter-like_ATP-bd"/>
</dbReference>
<dbReference type="GO" id="GO:0016887">
    <property type="term" value="F:ATP hydrolysis activity"/>
    <property type="evidence" value="ECO:0007669"/>
    <property type="project" value="InterPro"/>
</dbReference>
<dbReference type="InterPro" id="IPR027417">
    <property type="entry name" value="P-loop_NTPase"/>
</dbReference>
<organism evidence="6 7">
    <name type="scientific">Methylocella tundrae</name>
    <dbReference type="NCBI Taxonomy" id="227605"/>
    <lineage>
        <taxon>Bacteria</taxon>
        <taxon>Pseudomonadati</taxon>
        <taxon>Pseudomonadota</taxon>
        <taxon>Alphaproteobacteria</taxon>
        <taxon>Hyphomicrobiales</taxon>
        <taxon>Beijerinckiaceae</taxon>
        <taxon>Methylocella</taxon>
    </lineage>
</organism>
<dbReference type="PROSITE" id="PS00211">
    <property type="entry name" value="ABC_TRANSPORTER_1"/>
    <property type="match status" value="1"/>
</dbReference>
<dbReference type="AlphaFoldDB" id="A0A8B6M808"/>
<dbReference type="CDD" id="cd03262">
    <property type="entry name" value="ABC_HisP_GlnQ"/>
    <property type="match status" value="1"/>
</dbReference>
<protein>
    <submittedName>
        <fullName evidence="6">Amino-acid transporter subunit ATP-binding component of ABC superfamily</fullName>
    </submittedName>
</protein>
<evidence type="ECO:0000313" key="6">
    <source>
        <dbReference type="EMBL" id="VTZ50202.1"/>
    </source>
</evidence>
<evidence type="ECO:0000256" key="4">
    <source>
        <dbReference type="ARBA" id="ARBA00022840"/>
    </source>
</evidence>
<keyword evidence="2" id="KW-0813">Transport</keyword>
<dbReference type="EMBL" id="CABFMQ020000078">
    <property type="protein sequence ID" value="VTZ50202.1"/>
    <property type="molecule type" value="Genomic_DNA"/>
</dbReference>
<dbReference type="InterPro" id="IPR017871">
    <property type="entry name" value="ABC_transporter-like_CS"/>
</dbReference>
<dbReference type="InterPro" id="IPR030679">
    <property type="entry name" value="ABC_ATPase_HisP-typ"/>
</dbReference>
<keyword evidence="7" id="KW-1185">Reference proteome</keyword>
<dbReference type="SUPFAM" id="SSF52540">
    <property type="entry name" value="P-loop containing nucleoside triphosphate hydrolases"/>
    <property type="match status" value="1"/>
</dbReference>
<dbReference type="Gene3D" id="3.40.50.300">
    <property type="entry name" value="P-loop containing nucleotide triphosphate hydrolases"/>
    <property type="match status" value="1"/>
</dbReference>
<evidence type="ECO:0000313" key="7">
    <source>
        <dbReference type="Proteomes" id="UP000485880"/>
    </source>
</evidence>
<dbReference type="Proteomes" id="UP000485880">
    <property type="component" value="Unassembled WGS sequence"/>
</dbReference>
<dbReference type="SMART" id="SM00382">
    <property type="entry name" value="AAA"/>
    <property type="match status" value="1"/>
</dbReference>
<gene>
    <name evidence="6" type="primary">aapP</name>
    <name evidence="6" type="ORF">MPC4_210009</name>
</gene>
<dbReference type="PROSITE" id="PS50893">
    <property type="entry name" value="ABC_TRANSPORTER_2"/>
    <property type="match status" value="1"/>
</dbReference>
<sequence length="256" mass="28442">MTDEDRSGAASAEQSIAIEMIALNKWFGAYHALRDIDLLVERGERIVICGPSGSGKSTLIRCVNGLEAHESGRIIVEGTELTSDLRQSHEVRREVGMVFQHFNLFPHLTILENCTLAPIHVLKMDRAEAEAAAMHYLGKVQIPEQADKYPGQLSGGQQQRVAIARALCMNPKIMLFDEPTSALDPEMVKEVLETMVQLARDGMTMLCVTHEMAFARQVADRVIFMDAGAIVEINRPEAFFSSPKHPRTKLFLGQIL</sequence>
<dbReference type="FunFam" id="3.40.50.300:FF:000020">
    <property type="entry name" value="Amino acid ABC transporter ATP-binding component"/>
    <property type="match status" value="1"/>
</dbReference>
<dbReference type="PANTHER" id="PTHR43166">
    <property type="entry name" value="AMINO ACID IMPORT ATP-BINDING PROTEIN"/>
    <property type="match status" value="1"/>
</dbReference>
<reference evidence="6 7" key="1">
    <citation type="submission" date="2019-05" db="EMBL/GenBank/DDBJ databases">
        <authorList>
            <person name="Farhan Ul Haque M."/>
        </authorList>
    </citation>
    <scope>NUCLEOTIDE SEQUENCE [LARGE SCALE GENOMIC DNA]</scope>
    <source>
        <strain evidence="6">2</strain>
    </source>
</reference>
<dbReference type="InterPro" id="IPR050086">
    <property type="entry name" value="MetN_ABC_transporter-like"/>
</dbReference>
<comment type="caution">
    <text evidence="6">The sequence shown here is derived from an EMBL/GenBank/DDBJ whole genome shotgun (WGS) entry which is preliminary data.</text>
</comment>
<keyword evidence="4 6" id="KW-0067">ATP-binding</keyword>
<dbReference type="GO" id="GO:0005524">
    <property type="term" value="F:ATP binding"/>
    <property type="evidence" value="ECO:0007669"/>
    <property type="project" value="UniProtKB-KW"/>
</dbReference>
<comment type="similarity">
    <text evidence="1">Belongs to the ABC transporter superfamily.</text>
</comment>
<dbReference type="RefSeq" id="WP_174512340.1">
    <property type="nucleotide sequence ID" value="NZ_CABFMQ020000078.1"/>
</dbReference>
<name>A0A8B6M808_METTU</name>
<dbReference type="PANTHER" id="PTHR43166:SF4">
    <property type="entry name" value="PHOSPHONATES IMPORT ATP-BINDING PROTEIN PHNC"/>
    <property type="match status" value="1"/>
</dbReference>
<accession>A0A8B6M808</accession>
<evidence type="ECO:0000256" key="2">
    <source>
        <dbReference type="ARBA" id="ARBA00022448"/>
    </source>
</evidence>
<dbReference type="Pfam" id="PF00005">
    <property type="entry name" value="ABC_tran"/>
    <property type="match status" value="1"/>
</dbReference>
<evidence type="ECO:0000259" key="5">
    <source>
        <dbReference type="PROSITE" id="PS50893"/>
    </source>
</evidence>
<keyword evidence="3" id="KW-0547">Nucleotide-binding</keyword>
<evidence type="ECO:0000256" key="3">
    <source>
        <dbReference type="ARBA" id="ARBA00022741"/>
    </source>
</evidence>
<evidence type="ECO:0000256" key="1">
    <source>
        <dbReference type="ARBA" id="ARBA00005417"/>
    </source>
</evidence>
<dbReference type="InterPro" id="IPR003593">
    <property type="entry name" value="AAA+_ATPase"/>
</dbReference>